<evidence type="ECO:0000313" key="8">
    <source>
        <dbReference type="EMBL" id="URD96729.1"/>
    </source>
</evidence>
<evidence type="ECO:0000256" key="1">
    <source>
        <dbReference type="ARBA" id="ARBA00001974"/>
    </source>
</evidence>
<accession>A0A9E7FIV0</accession>
<evidence type="ECO:0000256" key="2">
    <source>
        <dbReference type="ARBA" id="ARBA00009183"/>
    </source>
</evidence>
<organism evidence="8 9">
    <name type="scientific">Musa troglodytarum</name>
    <name type="common">fe'i banana</name>
    <dbReference type="NCBI Taxonomy" id="320322"/>
    <lineage>
        <taxon>Eukaryota</taxon>
        <taxon>Viridiplantae</taxon>
        <taxon>Streptophyta</taxon>
        <taxon>Embryophyta</taxon>
        <taxon>Tracheophyta</taxon>
        <taxon>Spermatophyta</taxon>
        <taxon>Magnoliopsida</taxon>
        <taxon>Liliopsida</taxon>
        <taxon>Zingiberales</taxon>
        <taxon>Musaceae</taxon>
        <taxon>Musa</taxon>
    </lineage>
</organism>
<dbReference type="GO" id="GO:0004499">
    <property type="term" value="F:N,N-dimethylaniline monooxygenase activity"/>
    <property type="evidence" value="ECO:0007669"/>
    <property type="project" value="InterPro"/>
</dbReference>
<dbReference type="AlphaFoldDB" id="A0A9E7FIV0"/>
<evidence type="ECO:0000256" key="6">
    <source>
        <dbReference type="ARBA" id="ARBA00023002"/>
    </source>
</evidence>
<dbReference type="EMBL" id="CP097506">
    <property type="protein sequence ID" value="URD96729.1"/>
    <property type="molecule type" value="Genomic_DNA"/>
</dbReference>
<dbReference type="InterPro" id="IPR050346">
    <property type="entry name" value="FMO-like"/>
</dbReference>
<dbReference type="SUPFAM" id="SSF51905">
    <property type="entry name" value="FAD/NAD(P)-binding domain"/>
    <property type="match status" value="2"/>
</dbReference>
<gene>
    <name evidence="8" type="ORF">MUK42_28621</name>
</gene>
<protein>
    <recommendedName>
        <fullName evidence="7">Flavin-containing monooxygenase</fullName>
        <ecNumber evidence="7">1.-.-.-</ecNumber>
    </recommendedName>
</protein>
<keyword evidence="3 7" id="KW-0285">Flavoprotein</keyword>
<evidence type="ECO:0000256" key="5">
    <source>
        <dbReference type="ARBA" id="ARBA00022857"/>
    </source>
</evidence>
<evidence type="ECO:0000313" key="9">
    <source>
        <dbReference type="Proteomes" id="UP001055439"/>
    </source>
</evidence>
<dbReference type="InterPro" id="IPR020946">
    <property type="entry name" value="Flavin_mOase-like"/>
</dbReference>
<keyword evidence="7 8" id="KW-0503">Monooxygenase</keyword>
<comment type="similarity">
    <text evidence="2 7">Belongs to the FMO family.</text>
</comment>
<keyword evidence="5" id="KW-0521">NADP</keyword>
<dbReference type="EC" id="1.-.-.-" evidence="7"/>
<dbReference type="Pfam" id="PF00743">
    <property type="entry name" value="FMO-like"/>
    <property type="match status" value="1"/>
</dbReference>
<dbReference type="FunFam" id="3.50.50.60:FF:000167">
    <property type="entry name" value="Flavin-containing monooxygenase"/>
    <property type="match status" value="1"/>
</dbReference>
<dbReference type="GO" id="GO:0050661">
    <property type="term" value="F:NADP binding"/>
    <property type="evidence" value="ECO:0007669"/>
    <property type="project" value="InterPro"/>
</dbReference>
<proteinExistence type="inferred from homology"/>
<dbReference type="OrthoDB" id="66881at2759"/>
<dbReference type="InterPro" id="IPR036188">
    <property type="entry name" value="FAD/NAD-bd_sf"/>
</dbReference>
<dbReference type="GO" id="GO:0050660">
    <property type="term" value="F:flavin adenine dinucleotide binding"/>
    <property type="evidence" value="ECO:0007669"/>
    <property type="project" value="InterPro"/>
</dbReference>
<dbReference type="Proteomes" id="UP001055439">
    <property type="component" value="Chromosome 4"/>
</dbReference>
<name>A0A9E7FIV0_9LILI</name>
<reference evidence="8" key="1">
    <citation type="submission" date="2022-05" db="EMBL/GenBank/DDBJ databases">
        <title>The Musa troglodytarum L. genome provides insights into the mechanism of non-climacteric behaviour and enrichment of carotenoids.</title>
        <authorList>
            <person name="Wang J."/>
        </authorList>
    </citation>
    <scope>NUCLEOTIDE SEQUENCE</scope>
    <source>
        <tissue evidence="8">Leaf</tissue>
    </source>
</reference>
<keyword evidence="9" id="KW-1185">Reference proteome</keyword>
<evidence type="ECO:0000256" key="3">
    <source>
        <dbReference type="ARBA" id="ARBA00022630"/>
    </source>
</evidence>
<dbReference type="Gene3D" id="3.50.50.60">
    <property type="entry name" value="FAD/NAD(P)-binding domain"/>
    <property type="match status" value="3"/>
</dbReference>
<evidence type="ECO:0000256" key="7">
    <source>
        <dbReference type="RuleBase" id="RU361177"/>
    </source>
</evidence>
<dbReference type="PIRSF" id="PIRSF000332">
    <property type="entry name" value="FMO"/>
    <property type="match status" value="1"/>
</dbReference>
<keyword evidence="6 7" id="KW-0560">Oxidoreductase</keyword>
<comment type="cofactor">
    <cofactor evidence="1 7">
        <name>FAD</name>
        <dbReference type="ChEBI" id="CHEBI:57692"/>
    </cofactor>
</comment>
<dbReference type="InterPro" id="IPR000960">
    <property type="entry name" value="Flavin_mOase"/>
</dbReference>
<dbReference type="PANTHER" id="PTHR23023">
    <property type="entry name" value="DIMETHYLANILINE MONOOXYGENASE"/>
    <property type="match status" value="1"/>
</dbReference>
<sequence length="548" mass="63147">MYVHMQVTCHLAYIYPWFLCSPDTTFISQRERERERERMEKSGKPRVAIIGGGISGLAAAKELRRLEPTLFEATDSIGGVWKHCSFRSTRLQTPRPDYEFSDYQWRDRTDPSFPTHAEIMEYLHGYATRFDLWRLIRLESKVVEVRFLGDGCNAGFPQPWGDKRQAMGERPVWEVGVVSGLSGTVQWYEFEFVVMCIGKYGDVPNMPEFPQGKGPEVFQGKVMHSLDYCKLDEEAAETLMKGKKVVVIGYKKSAIDLAVECAAVNRGPGGEPCTMVIRTLHWTVPSYAIWGLPFFLFFSTRFSQFLHERPNQGLLRSLACHLLSPVRRGVSKFIESYLTWKLPLEEYGLKPDHPFVEDYASCQMAILPENFFAEADQGRILFKKSSRWCFWEGGVVLDDGTRLEADVVLLATGFDGKKKLRSVLPEPGTIHPLIPHMAFVGYIESVSNLHTSELRCKWLGRLLKGHFELPSVEEMFRQTSQETEVMKRTTRFYRRHCISTFSINHSDEMCEEMGWSSWRKRNWMSEAFGAYNNQDYKEDKSEQAVLLD</sequence>
<evidence type="ECO:0000256" key="4">
    <source>
        <dbReference type="ARBA" id="ARBA00022827"/>
    </source>
</evidence>
<keyword evidence="4 7" id="KW-0274">FAD</keyword>